<proteinExistence type="predicted"/>
<keyword evidence="2" id="KW-1185">Reference proteome</keyword>
<evidence type="ECO:0000313" key="2">
    <source>
        <dbReference type="Proteomes" id="UP001590951"/>
    </source>
</evidence>
<name>A0ABR4AZ16_9LECA</name>
<comment type="caution">
    <text evidence="1">The sequence shown here is derived from an EMBL/GenBank/DDBJ whole genome shotgun (WGS) entry which is preliminary data.</text>
</comment>
<evidence type="ECO:0000313" key="1">
    <source>
        <dbReference type="EMBL" id="KAL2050902.1"/>
    </source>
</evidence>
<sequence>MPMRIRVPGYDRSIARHEPHLEDHLQDIQNDVRDSFWLCARVYCLQLGWNALSYMEVAPTWFPDLKIFASQKLVKRHFERQLPLLAPQNLGDIHRFLPSIWHYDQPPPHESVEHPSPSNSNCILAARMALGVGLETILCGW</sequence>
<accession>A0ABR4AZ16</accession>
<protein>
    <submittedName>
        <fullName evidence="1">Uncharacterized protein</fullName>
    </submittedName>
</protein>
<organism evidence="1 2">
    <name type="scientific">Lepraria finkii</name>
    <dbReference type="NCBI Taxonomy" id="1340010"/>
    <lineage>
        <taxon>Eukaryota</taxon>
        <taxon>Fungi</taxon>
        <taxon>Dikarya</taxon>
        <taxon>Ascomycota</taxon>
        <taxon>Pezizomycotina</taxon>
        <taxon>Lecanoromycetes</taxon>
        <taxon>OSLEUM clade</taxon>
        <taxon>Lecanoromycetidae</taxon>
        <taxon>Lecanorales</taxon>
        <taxon>Lecanorineae</taxon>
        <taxon>Stereocaulaceae</taxon>
        <taxon>Lepraria</taxon>
    </lineage>
</organism>
<dbReference type="Proteomes" id="UP001590951">
    <property type="component" value="Unassembled WGS sequence"/>
</dbReference>
<reference evidence="1 2" key="1">
    <citation type="submission" date="2024-09" db="EMBL/GenBank/DDBJ databases">
        <title>Rethinking Asexuality: The Enigmatic Case of Functional Sexual Genes in Lepraria (Stereocaulaceae).</title>
        <authorList>
            <person name="Doellman M."/>
            <person name="Sun Y."/>
            <person name="Barcenas-Pena A."/>
            <person name="Lumbsch H.T."/>
            <person name="Grewe F."/>
        </authorList>
    </citation>
    <scope>NUCLEOTIDE SEQUENCE [LARGE SCALE GENOMIC DNA]</scope>
    <source>
        <strain evidence="1 2">Grewe 0041</strain>
    </source>
</reference>
<dbReference type="EMBL" id="JBHFEH010000041">
    <property type="protein sequence ID" value="KAL2050902.1"/>
    <property type="molecule type" value="Genomic_DNA"/>
</dbReference>
<gene>
    <name evidence="1" type="ORF">ABVK25_008800</name>
</gene>